<feature type="compositionally biased region" description="Basic and acidic residues" evidence="1">
    <location>
        <begin position="487"/>
        <end position="499"/>
    </location>
</feature>
<dbReference type="PANTHER" id="PTHR11161:SF4">
    <property type="entry name" value="DROP DEAD"/>
    <property type="match status" value="1"/>
</dbReference>
<feature type="region of interest" description="Disordered" evidence="1">
    <location>
        <begin position="415"/>
        <end position="447"/>
    </location>
</feature>
<evidence type="ECO:0000259" key="3">
    <source>
        <dbReference type="Pfam" id="PF01757"/>
    </source>
</evidence>
<feature type="compositionally biased region" description="Acidic residues" evidence="1">
    <location>
        <begin position="872"/>
        <end position="884"/>
    </location>
</feature>
<feature type="region of interest" description="Disordered" evidence="1">
    <location>
        <begin position="546"/>
        <end position="606"/>
    </location>
</feature>
<feature type="transmembrane region" description="Helical" evidence="2">
    <location>
        <begin position="262"/>
        <end position="278"/>
    </location>
</feature>
<dbReference type="InterPro" id="IPR052728">
    <property type="entry name" value="O2_lipid_transport_reg"/>
</dbReference>
<feature type="transmembrane region" description="Helical" evidence="2">
    <location>
        <begin position="150"/>
        <end position="170"/>
    </location>
</feature>
<feature type="transmembrane region" description="Helical" evidence="2">
    <location>
        <begin position="21"/>
        <end position="38"/>
    </location>
</feature>
<dbReference type="PANTHER" id="PTHR11161">
    <property type="entry name" value="O-ACYLTRANSFERASE"/>
    <property type="match status" value="1"/>
</dbReference>
<feature type="compositionally biased region" description="Basic and acidic residues" evidence="1">
    <location>
        <begin position="471"/>
        <end position="480"/>
    </location>
</feature>
<feature type="compositionally biased region" description="Basic and acidic residues" evidence="1">
    <location>
        <begin position="415"/>
        <end position="430"/>
    </location>
</feature>
<feature type="compositionally biased region" description="Polar residues" evidence="1">
    <location>
        <begin position="756"/>
        <end position="770"/>
    </location>
</feature>
<evidence type="ECO:0000313" key="4">
    <source>
        <dbReference type="EMBL" id="EFN69194.1"/>
    </source>
</evidence>
<organism evidence="5">
    <name type="scientific">Camponotus floridanus</name>
    <name type="common">Florida carpenter ant</name>
    <dbReference type="NCBI Taxonomy" id="104421"/>
    <lineage>
        <taxon>Eukaryota</taxon>
        <taxon>Metazoa</taxon>
        <taxon>Ecdysozoa</taxon>
        <taxon>Arthropoda</taxon>
        <taxon>Hexapoda</taxon>
        <taxon>Insecta</taxon>
        <taxon>Pterygota</taxon>
        <taxon>Neoptera</taxon>
        <taxon>Endopterygota</taxon>
        <taxon>Hymenoptera</taxon>
        <taxon>Apocrita</taxon>
        <taxon>Aculeata</taxon>
        <taxon>Formicoidea</taxon>
        <taxon>Formicidae</taxon>
        <taxon>Formicinae</taxon>
        <taxon>Camponotus</taxon>
    </lineage>
</organism>
<feature type="transmembrane region" description="Helical" evidence="2">
    <location>
        <begin position="298"/>
        <end position="316"/>
    </location>
</feature>
<feature type="compositionally biased region" description="Basic and acidic residues" evidence="1">
    <location>
        <begin position="956"/>
        <end position="967"/>
    </location>
</feature>
<dbReference type="Pfam" id="PF01757">
    <property type="entry name" value="Acyl_transf_3"/>
    <property type="match status" value="1"/>
</dbReference>
<evidence type="ECO:0000313" key="5">
    <source>
        <dbReference type="Proteomes" id="UP000000311"/>
    </source>
</evidence>
<feature type="transmembrane region" description="Helical" evidence="2">
    <location>
        <begin position="220"/>
        <end position="241"/>
    </location>
</feature>
<protein>
    <submittedName>
        <fullName evidence="4">Nose resistant to fluoxetine protein 6</fullName>
    </submittedName>
</protein>
<gene>
    <name evidence="4" type="ORF">EAG_03004</name>
</gene>
<dbReference type="Proteomes" id="UP000000311">
    <property type="component" value="Unassembled WGS sequence"/>
</dbReference>
<dbReference type="InParanoid" id="E2ABJ9"/>
<feature type="transmembrane region" description="Helical" evidence="2">
    <location>
        <begin position="89"/>
        <end position="114"/>
    </location>
</feature>
<dbReference type="OrthoDB" id="8196286at2759"/>
<keyword evidence="2" id="KW-0812">Transmembrane</keyword>
<reference evidence="4 5" key="1">
    <citation type="journal article" date="2010" name="Science">
        <title>Genomic comparison of the ants Camponotus floridanus and Harpegnathos saltator.</title>
        <authorList>
            <person name="Bonasio R."/>
            <person name="Zhang G."/>
            <person name="Ye C."/>
            <person name="Mutti N.S."/>
            <person name="Fang X."/>
            <person name="Qin N."/>
            <person name="Donahue G."/>
            <person name="Yang P."/>
            <person name="Li Q."/>
            <person name="Li C."/>
            <person name="Zhang P."/>
            <person name="Huang Z."/>
            <person name="Berger S.L."/>
            <person name="Reinberg D."/>
            <person name="Wang J."/>
            <person name="Liebig J."/>
        </authorList>
    </citation>
    <scope>NUCLEOTIDE SEQUENCE [LARGE SCALE GENOMIC DNA]</scope>
    <source>
        <strain evidence="5">C129</strain>
    </source>
</reference>
<feature type="compositionally biased region" description="Basic and acidic residues" evidence="1">
    <location>
        <begin position="690"/>
        <end position="699"/>
    </location>
</feature>
<feature type="compositionally biased region" description="Acidic residues" evidence="1">
    <location>
        <begin position="968"/>
        <end position="977"/>
    </location>
</feature>
<proteinExistence type="predicted"/>
<feature type="compositionally biased region" description="Basic and acidic residues" evidence="1">
    <location>
        <begin position="511"/>
        <end position="534"/>
    </location>
</feature>
<name>E2ABJ9_CAMFO</name>
<dbReference type="InterPro" id="IPR002656">
    <property type="entry name" value="Acyl_transf_3_dom"/>
</dbReference>
<feature type="compositionally biased region" description="Basic and acidic residues" evidence="1">
    <location>
        <begin position="437"/>
        <end position="446"/>
    </location>
</feature>
<feature type="region of interest" description="Disordered" evidence="1">
    <location>
        <begin position="471"/>
        <end position="534"/>
    </location>
</feature>
<keyword evidence="5" id="KW-1185">Reference proteome</keyword>
<keyword evidence="2" id="KW-1133">Transmembrane helix</keyword>
<evidence type="ECO:0000256" key="1">
    <source>
        <dbReference type="SAM" id="MobiDB-lite"/>
    </source>
</evidence>
<accession>E2ABJ9</accession>
<feature type="compositionally biased region" description="Basic and acidic residues" evidence="1">
    <location>
        <begin position="809"/>
        <end position="824"/>
    </location>
</feature>
<feature type="compositionally biased region" description="Polar residues" evidence="1">
    <location>
        <begin position="711"/>
        <end position="731"/>
    </location>
</feature>
<dbReference type="EMBL" id="GL438292">
    <property type="protein sequence ID" value="EFN69194.1"/>
    <property type="molecule type" value="Genomic_DNA"/>
</dbReference>
<dbReference type="AlphaFoldDB" id="E2ABJ9"/>
<feature type="region of interest" description="Disordered" evidence="1">
    <location>
        <begin position="620"/>
        <end position="977"/>
    </location>
</feature>
<evidence type="ECO:0000256" key="2">
    <source>
        <dbReference type="SAM" id="Phobius"/>
    </source>
</evidence>
<keyword evidence="2" id="KW-0472">Membrane</keyword>
<sequence>MSQFIHYNFNVNLTKGKLSPALLAVVFWYAFVMEHVGSGPQWNSIITANAELCKHNAWTNLLYVQNFFPFEEMCATHTHQLALDMQLSLLAPILVFFLQYKLLVGVLLITFLVLLSATLRYIATMSNYLSLVIFHGMSLKRLYKTANLTYALPLHRATPYVFGVGLGVLLHYTGKNVKIHKALVILGWSIATLLGSWSLFSPWHQARRDYVYNVEEAAHYAVIGPVLWATALCWSIFACFTEHGGVVNNFLSNYWFKIFSRLSYAIYLTQFAVFFYNVGTTRFSSEFQPLKAIDPLEVVIVIAASVVLTLLFDLPMQEVKSVIMESTDISILEDSKEEKTSISEDKSFAELAEVAKGPVEQANVFEDDEIASTGWDWQKDIAHGAVVAEGHDTEDETINVPILKKVNGRRMSFIDHETHDSDEMSSKDRVTVFTRRPSKDTEEYVVRGKRGINSQRYATDDSEEETIEFLRSQREHETAQRRRSLSRTKDSKKLTSRESESEEERQRKRKSNDDLRQFGRSESKEKASTKQVDDYRSWEFVGKEGLSAKEQYETIPRQTKAPLAKSADVAKKILSSESEEEPSIRGTQLERVPSSETKTSDEEDWEHELRIRRKQFMEQLVTQKRESLSEERSEPEAEPLKRRSSAEGRIALLSDDVSGEDNMDSWTVSVGARIELLEPQEPSEPEDDGIYMRRREYREQGPPSREASLSEGESSQDNSRRQSYTSGSQKTSLEEEDDANNHNFVLTKESKRESLQDLSKLSQEELTSAGWNVVKKDDDPSTKSTSTGLFKRESIVKSQASEEDPEYLLPERPKLVQQEREHPFKKAWQMQKSRSEEEGSSAYAIKDPKEQPSETKQTTKETSIKREHSGEQSEDTESLADEEAALLRGKSTDTEENRTSSKSGTEERDSVSTEYSKDTRDSDYRQSSKSETDDDSGRFNWPSEEAEEEDEEEEEIYRTDWKRKSEDADWDWEREET</sequence>
<feature type="compositionally biased region" description="Basic and acidic residues" evidence="1">
    <location>
        <begin position="623"/>
        <end position="646"/>
    </location>
</feature>
<feature type="compositionally biased region" description="Acidic residues" evidence="1">
    <location>
        <begin position="944"/>
        <end position="955"/>
    </location>
</feature>
<feature type="compositionally biased region" description="Basic and acidic residues" evidence="1">
    <location>
        <begin position="846"/>
        <end position="871"/>
    </location>
</feature>
<dbReference type="GO" id="GO:0016747">
    <property type="term" value="F:acyltransferase activity, transferring groups other than amino-acyl groups"/>
    <property type="evidence" value="ECO:0007669"/>
    <property type="project" value="InterPro"/>
</dbReference>
<feature type="domain" description="Acyltransferase 3" evidence="3">
    <location>
        <begin position="22"/>
        <end position="312"/>
    </location>
</feature>
<feature type="compositionally biased region" description="Basic and acidic residues" evidence="1">
    <location>
        <begin position="890"/>
        <end position="937"/>
    </location>
</feature>
<feature type="transmembrane region" description="Helical" evidence="2">
    <location>
        <begin position="182"/>
        <end position="200"/>
    </location>
</feature>